<dbReference type="EMBL" id="JRKL02004063">
    <property type="protein sequence ID" value="KAF3953454.1"/>
    <property type="molecule type" value="Genomic_DNA"/>
</dbReference>
<dbReference type="InterPro" id="IPR002999">
    <property type="entry name" value="Tudor"/>
</dbReference>
<evidence type="ECO:0000256" key="3">
    <source>
        <dbReference type="ARBA" id="ARBA00022679"/>
    </source>
</evidence>
<reference evidence="7" key="1">
    <citation type="submission" date="2020-03" db="EMBL/GenBank/DDBJ databases">
        <title>Castanea mollissima Vanexum genome sequencing.</title>
        <authorList>
            <person name="Staton M."/>
        </authorList>
    </citation>
    <scope>NUCLEOTIDE SEQUENCE</scope>
    <source>
        <tissue evidence="7">Leaf</tissue>
    </source>
</reference>
<keyword evidence="8" id="KW-1185">Reference proteome</keyword>
<accession>A0A8J4QV01</accession>
<sequence length="472" mass="53701">MDSTSIFGDTQAQPHHVVLFPFVSKGHTIPILHLARLFLHRRLTVTIFTTPSNHPFISESLNDTTATILDLPFSHNVPVIPVDIESTDKLPSMSMFHSFANATKLMQPNFERALHTLPCVSFMVSDAFLWWTLESATKFNLKRFVYYGMSCYCTSLFTVVSHDRLLFGPESDDELITVTHFPWIKVTRNDFEPPFNEPEPKGLKHEFAMNMLSAVANSYGIIVNSFYELEPLFNDYWNRECTPKAWSVGPFCLVEPPKARSEPHNYKPTWVQWLDKKLDQGNTVLYIAFGSQAEISPAQLKEIANGLEESKVNFLWVIRKNESEISDEFEERVKDRGIVVRDWVDQREILMHESVQGFLSHCGWNSVLESICAGVPILAWPMMAEQPLNARMVVEEIKVGLRVETCDGSVRGFVKWEGLKKMVKELIEGEKGKKVRKKCKEVAEKAMKAMGEGGSSKCTLDLLIDEICGKNT</sequence>
<dbReference type="CDD" id="cd03784">
    <property type="entry name" value="GT1_Gtf-like"/>
    <property type="match status" value="1"/>
</dbReference>
<proteinExistence type="inferred from homology"/>
<dbReference type="PANTHER" id="PTHR48047">
    <property type="entry name" value="GLYCOSYLTRANSFERASE"/>
    <property type="match status" value="1"/>
</dbReference>
<dbReference type="InterPro" id="IPR035595">
    <property type="entry name" value="UDP_glycos_trans_CS"/>
</dbReference>
<feature type="domain" description="Tudor" evidence="6">
    <location>
        <begin position="245"/>
        <end position="310"/>
    </location>
</feature>
<dbReference type="Gene3D" id="3.40.50.2000">
    <property type="entry name" value="Glycogen Phosphorylase B"/>
    <property type="match status" value="2"/>
</dbReference>
<dbReference type="Proteomes" id="UP000737018">
    <property type="component" value="Unassembled WGS sequence"/>
</dbReference>
<dbReference type="FunFam" id="3.40.50.2000:FF:000107">
    <property type="entry name" value="Glycosyltransferase"/>
    <property type="match status" value="1"/>
</dbReference>
<dbReference type="GO" id="GO:0035251">
    <property type="term" value="F:UDP-glucosyltransferase activity"/>
    <property type="evidence" value="ECO:0007669"/>
    <property type="project" value="TreeGrafter"/>
</dbReference>
<dbReference type="PANTHER" id="PTHR48047:SF51">
    <property type="entry name" value="GLYCOSYLTRANSFERASE"/>
    <property type="match status" value="1"/>
</dbReference>
<comment type="similarity">
    <text evidence="1 4">Belongs to the UDP-glycosyltransferase family.</text>
</comment>
<name>A0A8J4QV01_9ROSI</name>
<comment type="caution">
    <text evidence="7">The sequence shown here is derived from an EMBL/GenBank/DDBJ whole genome shotgun (WGS) entry which is preliminary data.</text>
</comment>
<evidence type="ECO:0000313" key="8">
    <source>
        <dbReference type="Proteomes" id="UP000737018"/>
    </source>
</evidence>
<organism evidence="7 8">
    <name type="scientific">Castanea mollissima</name>
    <name type="common">Chinese chestnut</name>
    <dbReference type="NCBI Taxonomy" id="60419"/>
    <lineage>
        <taxon>Eukaryota</taxon>
        <taxon>Viridiplantae</taxon>
        <taxon>Streptophyta</taxon>
        <taxon>Embryophyta</taxon>
        <taxon>Tracheophyta</taxon>
        <taxon>Spermatophyta</taxon>
        <taxon>Magnoliopsida</taxon>
        <taxon>eudicotyledons</taxon>
        <taxon>Gunneridae</taxon>
        <taxon>Pentapetalae</taxon>
        <taxon>rosids</taxon>
        <taxon>fabids</taxon>
        <taxon>Fagales</taxon>
        <taxon>Fagaceae</taxon>
        <taxon>Castanea</taxon>
    </lineage>
</organism>
<dbReference type="EC" id="2.4.1.-" evidence="5"/>
<dbReference type="SUPFAM" id="SSF53756">
    <property type="entry name" value="UDP-Glycosyltransferase/glycogen phosphorylase"/>
    <property type="match status" value="1"/>
</dbReference>
<evidence type="ECO:0000313" key="7">
    <source>
        <dbReference type="EMBL" id="KAF3953454.1"/>
    </source>
</evidence>
<dbReference type="AlphaFoldDB" id="A0A8J4QV01"/>
<protein>
    <recommendedName>
        <fullName evidence="5">Glycosyltransferase</fullName>
        <ecNumber evidence="5">2.4.1.-</ecNumber>
    </recommendedName>
</protein>
<keyword evidence="2 4" id="KW-0328">Glycosyltransferase</keyword>
<evidence type="ECO:0000256" key="1">
    <source>
        <dbReference type="ARBA" id="ARBA00009995"/>
    </source>
</evidence>
<dbReference type="OrthoDB" id="5835829at2759"/>
<gene>
    <name evidence="7" type="ORF">CMV_021105</name>
</gene>
<evidence type="ECO:0000259" key="6">
    <source>
        <dbReference type="PROSITE" id="PS50304"/>
    </source>
</evidence>
<keyword evidence="3 4" id="KW-0808">Transferase</keyword>
<dbReference type="PROSITE" id="PS00375">
    <property type="entry name" value="UDPGT"/>
    <property type="match status" value="1"/>
</dbReference>
<evidence type="ECO:0000256" key="4">
    <source>
        <dbReference type="RuleBase" id="RU003718"/>
    </source>
</evidence>
<evidence type="ECO:0000256" key="5">
    <source>
        <dbReference type="RuleBase" id="RU362057"/>
    </source>
</evidence>
<dbReference type="PROSITE" id="PS50304">
    <property type="entry name" value="TUDOR"/>
    <property type="match status" value="1"/>
</dbReference>
<dbReference type="Pfam" id="PF00201">
    <property type="entry name" value="UDPGT"/>
    <property type="match status" value="1"/>
</dbReference>
<evidence type="ECO:0000256" key="2">
    <source>
        <dbReference type="ARBA" id="ARBA00022676"/>
    </source>
</evidence>
<dbReference type="InterPro" id="IPR002213">
    <property type="entry name" value="UDP_glucos_trans"/>
</dbReference>